<reference evidence="7 8" key="1">
    <citation type="submission" date="2016-10" db="EMBL/GenBank/DDBJ databases">
        <authorList>
            <person name="de Groot N.N."/>
        </authorList>
    </citation>
    <scope>NUCLEOTIDE SEQUENCE [LARGE SCALE GENOMIC DNA]</scope>
    <source>
        <strain evidence="7 8">MP1X4</strain>
    </source>
</reference>
<keyword evidence="8" id="KW-1185">Reference proteome</keyword>
<dbReference type="PANTHER" id="PTHR43133:SF46">
    <property type="entry name" value="RNA POLYMERASE SIGMA-70 FACTOR ECF SUBFAMILY"/>
    <property type="match status" value="1"/>
</dbReference>
<evidence type="ECO:0000259" key="5">
    <source>
        <dbReference type="Pfam" id="PF04542"/>
    </source>
</evidence>
<accession>A0A1H1MQG6</accession>
<comment type="similarity">
    <text evidence="1">Belongs to the sigma-70 factor family. ECF subfamily.</text>
</comment>
<evidence type="ECO:0000256" key="3">
    <source>
        <dbReference type="ARBA" id="ARBA00023082"/>
    </source>
</evidence>
<dbReference type="PANTHER" id="PTHR43133">
    <property type="entry name" value="RNA POLYMERASE ECF-TYPE SIGMA FACTO"/>
    <property type="match status" value="1"/>
</dbReference>
<proteinExistence type="inferred from homology"/>
<dbReference type="GO" id="GO:0003677">
    <property type="term" value="F:DNA binding"/>
    <property type="evidence" value="ECO:0007669"/>
    <property type="project" value="InterPro"/>
</dbReference>
<name>A0A1H1MQG6_MUCMA</name>
<dbReference type="EMBL" id="LT629740">
    <property type="protein sequence ID" value="SDR88169.1"/>
    <property type="molecule type" value="Genomic_DNA"/>
</dbReference>
<dbReference type="NCBIfam" id="TIGR02985">
    <property type="entry name" value="Sig70_bacteroi1"/>
    <property type="match status" value="1"/>
</dbReference>
<evidence type="ECO:0000259" key="6">
    <source>
        <dbReference type="Pfam" id="PF08281"/>
    </source>
</evidence>
<dbReference type="InterPro" id="IPR007627">
    <property type="entry name" value="RNA_pol_sigma70_r2"/>
</dbReference>
<organism evidence="7 8">
    <name type="scientific">Mucilaginibacter mallensis</name>
    <dbReference type="NCBI Taxonomy" id="652787"/>
    <lineage>
        <taxon>Bacteria</taxon>
        <taxon>Pseudomonadati</taxon>
        <taxon>Bacteroidota</taxon>
        <taxon>Sphingobacteriia</taxon>
        <taxon>Sphingobacteriales</taxon>
        <taxon>Sphingobacteriaceae</taxon>
        <taxon>Mucilaginibacter</taxon>
    </lineage>
</organism>
<dbReference type="OrthoDB" id="665981at2"/>
<dbReference type="InterPro" id="IPR013325">
    <property type="entry name" value="RNA_pol_sigma_r2"/>
</dbReference>
<dbReference type="RefSeq" id="WP_091367707.1">
    <property type="nucleotide sequence ID" value="NZ_LT629740.1"/>
</dbReference>
<dbReference type="NCBIfam" id="TIGR02937">
    <property type="entry name" value="sigma70-ECF"/>
    <property type="match status" value="1"/>
</dbReference>
<dbReference type="Gene3D" id="1.10.10.10">
    <property type="entry name" value="Winged helix-like DNA-binding domain superfamily/Winged helix DNA-binding domain"/>
    <property type="match status" value="1"/>
</dbReference>
<protein>
    <submittedName>
        <fullName evidence="7">RNA polymerase sigma-70 factor, ECF subfamily</fullName>
    </submittedName>
</protein>
<keyword evidence="2" id="KW-0805">Transcription regulation</keyword>
<dbReference type="InterPro" id="IPR039425">
    <property type="entry name" value="RNA_pol_sigma-70-like"/>
</dbReference>
<dbReference type="GO" id="GO:0016987">
    <property type="term" value="F:sigma factor activity"/>
    <property type="evidence" value="ECO:0007669"/>
    <property type="project" value="UniProtKB-KW"/>
</dbReference>
<dbReference type="SUPFAM" id="SSF88946">
    <property type="entry name" value="Sigma2 domain of RNA polymerase sigma factors"/>
    <property type="match status" value="1"/>
</dbReference>
<keyword evidence="3" id="KW-0731">Sigma factor</keyword>
<dbReference type="Proteomes" id="UP000199679">
    <property type="component" value="Chromosome I"/>
</dbReference>
<dbReference type="AlphaFoldDB" id="A0A1H1MQG6"/>
<evidence type="ECO:0000313" key="7">
    <source>
        <dbReference type="EMBL" id="SDR88169.1"/>
    </source>
</evidence>
<sequence>MQVQGLPIFQDQELLEKLRQDNADAFEVIYKKYFPRLYAHAYKLLKDKDACKDIIQEIFSQLWFKRHTQEIKSLDAYLYAATRFQVFKAIRSSRCYEDLFDVADELPVCRNTENLINEKEMALTLYNGIAQLPEKCRTIFYMSRMQYFSNKDIALKLSIAPKTVENQLTIAFRKLRINFREYLPALILMAYCCR</sequence>
<evidence type="ECO:0000256" key="1">
    <source>
        <dbReference type="ARBA" id="ARBA00010641"/>
    </source>
</evidence>
<feature type="domain" description="RNA polymerase sigma-70 region 2" evidence="5">
    <location>
        <begin position="29"/>
        <end position="93"/>
    </location>
</feature>
<dbReference type="Pfam" id="PF08281">
    <property type="entry name" value="Sigma70_r4_2"/>
    <property type="match status" value="1"/>
</dbReference>
<dbReference type="InterPro" id="IPR013324">
    <property type="entry name" value="RNA_pol_sigma_r3/r4-like"/>
</dbReference>
<keyword evidence="4" id="KW-0804">Transcription</keyword>
<dbReference type="GO" id="GO:0006352">
    <property type="term" value="P:DNA-templated transcription initiation"/>
    <property type="evidence" value="ECO:0007669"/>
    <property type="project" value="InterPro"/>
</dbReference>
<feature type="domain" description="RNA polymerase sigma factor 70 region 4 type 2" evidence="6">
    <location>
        <begin position="125"/>
        <end position="175"/>
    </location>
</feature>
<evidence type="ECO:0000256" key="2">
    <source>
        <dbReference type="ARBA" id="ARBA00023015"/>
    </source>
</evidence>
<dbReference type="STRING" id="652787.SAMN05216490_0121"/>
<dbReference type="InterPro" id="IPR014284">
    <property type="entry name" value="RNA_pol_sigma-70_dom"/>
</dbReference>
<evidence type="ECO:0000313" key="8">
    <source>
        <dbReference type="Proteomes" id="UP000199679"/>
    </source>
</evidence>
<dbReference type="SUPFAM" id="SSF88659">
    <property type="entry name" value="Sigma3 and sigma4 domains of RNA polymerase sigma factors"/>
    <property type="match status" value="1"/>
</dbReference>
<dbReference type="Pfam" id="PF04542">
    <property type="entry name" value="Sigma70_r2"/>
    <property type="match status" value="1"/>
</dbReference>
<dbReference type="InterPro" id="IPR013249">
    <property type="entry name" value="RNA_pol_sigma70_r4_t2"/>
</dbReference>
<dbReference type="InterPro" id="IPR036388">
    <property type="entry name" value="WH-like_DNA-bd_sf"/>
</dbReference>
<evidence type="ECO:0000256" key="4">
    <source>
        <dbReference type="ARBA" id="ARBA00023163"/>
    </source>
</evidence>
<dbReference type="Gene3D" id="1.10.1740.10">
    <property type="match status" value="1"/>
</dbReference>
<gene>
    <name evidence="7" type="ORF">SAMN05216490_0121</name>
</gene>
<dbReference type="InterPro" id="IPR014327">
    <property type="entry name" value="RNA_pol_sigma70_bacteroid"/>
</dbReference>